<sequence>MRLRLAKAIKKNGVAQNRNIPLAATMSNHSNHVALDITNDISPQVPSANPSDIPFETVEHPPGHPVDQTHYLKGNTTITDRFYFEVTLHRKDHDSPGSVWLEFVRGPWFLLSAADRLSETGLRGSGTWGYEATTGSLTYENTLYAQDRSLATGDITVGFGVERLQDDHWSVFYMNHEGQGKAFITAGPLPEDLYPIIRYERPDQKFEFQTKSFKHKNCRPIRIPHRMPVVLNAPSPDGRHVACYSADDGILSLWQLDNSQLSKLVRHTVIDDMGIVPTSDEADRYQSEQLSIVVSNTESGKLRVVMSRYYKNLNEKDWRILFLEFTDTDFRKWHLRNSCRSKVAGHVSLLDDSNTLLFVDVRHLFVMDMKSQSLLRKFDIRELDFIGNIRTIGRHGVQAVSSEQSLKPFGSDHFLWHGIPGLVSLWHASTGCLTQIFRMTLQDGEKYDHNKLHNLAAFYGGLGLRVFTTQTGMLLSEGAVPSGFRLQIAGVKFVTIGDDIRILTIEGDEREYIVRVWDPLTGQMIVNCEAKRHYLPFKFKNSFLRVGGADALSISVVAQLTCTITQLPIEDLFPMIPTEAQMENLDAILKNPPEDLPFVGEKSSEPVNPSRQIEIIKVPIDDSLIQHRVRIRLGPRFVMFPPEPWNQDIPACHWLSEDLFMVIGKQTVQILNVRESSRKGLAIEHVWCVPWMTANITGIKLATTNNANSRWKYRVKYEHKGELYDKTIDFDSTHFSMSPKYAAQYIEFAHHYPDNMPCVVYKRTLESTLGSKSDIYNLNAIDYTTFTSTVGHIIRGPREGATMRMNMFLKQSAFRPRFYDNELWNQSALTEALEISDFKVVEKIVRYCLKPVSTRDAGKPPLLEPGYLVIVVGALPIINRVQPRLATRIAQYLSNVPLDEYAPGLREKQRESDKADLFAFAGVEQLSDAESLLAKALVWIQRLFSKTTDKPRHQTRWNDKSQQNRPVSSMGLFLSVLIGVLSSIGWLLVLMTSILFAFSHALLVLLRNVPAPSSGNSSTGNSSDSSSSGNFAGNPFTSLDSSLKTVWAFLGGDFAAVDSWDAGRSVDIMRILFSFLTTIVLLNVLIALLNNVFNESRNRAKKTWIRNRAEFIATVEVFMMTARQRQNKNWFPSIVFYEMD</sequence>
<dbReference type="GO" id="GO:0098703">
    <property type="term" value="P:calcium ion import across plasma membrane"/>
    <property type="evidence" value="ECO:0007669"/>
    <property type="project" value="TreeGrafter"/>
</dbReference>
<evidence type="ECO:0000313" key="4">
    <source>
        <dbReference type="Proteomes" id="UP000274822"/>
    </source>
</evidence>
<dbReference type="Gene3D" id="2.60.120.920">
    <property type="match status" value="1"/>
</dbReference>
<protein>
    <recommendedName>
        <fullName evidence="5">Ion transport domain-containing protein</fullName>
    </recommendedName>
</protein>
<keyword evidence="2" id="KW-0472">Membrane</keyword>
<dbReference type="EMBL" id="RBNJ01003208">
    <property type="protein sequence ID" value="RUS31179.1"/>
    <property type="molecule type" value="Genomic_DNA"/>
</dbReference>
<gene>
    <name evidence="3" type="ORF">BC938DRAFT_478320</name>
</gene>
<keyword evidence="2" id="KW-0812">Transmembrane</keyword>
<dbReference type="InterPro" id="IPR024862">
    <property type="entry name" value="TRPV"/>
</dbReference>
<accession>A0A433QN49</accession>
<keyword evidence="1" id="KW-0677">Repeat</keyword>
<evidence type="ECO:0000256" key="2">
    <source>
        <dbReference type="SAM" id="Phobius"/>
    </source>
</evidence>
<proteinExistence type="predicted"/>
<evidence type="ECO:0008006" key="5">
    <source>
        <dbReference type="Google" id="ProtNLM"/>
    </source>
</evidence>
<evidence type="ECO:0000313" key="3">
    <source>
        <dbReference type="EMBL" id="RUS31179.1"/>
    </source>
</evidence>
<feature type="non-terminal residue" evidence="3">
    <location>
        <position position="1140"/>
    </location>
</feature>
<dbReference type="PANTHER" id="PTHR10582">
    <property type="entry name" value="TRANSIENT RECEPTOR POTENTIAL ION CHANNEL PROTEIN"/>
    <property type="match status" value="1"/>
</dbReference>
<comment type="caution">
    <text evidence="3">The sequence shown here is derived from an EMBL/GenBank/DDBJ whole genome shotgun (WGS) entry which is preliminary data.</text>
</comment>
<dbReference type="GO" id="GO:0005886">
    <property type="term" value="C:plasma membrane"/>
    <property type="evidence" value="ECO:0007669"/>
    <property type="project" value="TreeGrafter"/>
</dbReference>
<dbReference type="PANTHER" id="PTHR10582:SF2">
    <property type="entry name" value="INACTIVE"/>
    <property type="match status" value="1"/>
</dbReference>
<dbReference type="GO" id="GO:0005216">
    <property type="term" value="F:monoatomic ion channel activity"/>
    <property type="evidence" value="ECO:0007669"/>
    <property type="project" value="InterPro"/>
</dbReference>
<keyword evidence="4" id="KW-1185">Reference proteome</keyword>
<feature type="transmembrane region" description="Helical" evidence="2">
    <location>
        <begin position="1071"/>
        <end position="1093"/>
    </location>
</feature>
<dbReference type="AlphaFoldDB" id="A0A433QN49"/>
<dbReference type="InterPro" id="IPR011047">
    <property type="entry name" value="Quinoprotein_ADH-like_sf"/>
</dbReference>
<feature type="transmembrane region" description="Helical" evidence="2">
    <location>
        <begin position="972"/>
        <end position="998"/>
    </location>
</feature>
<name>A0A433QN49_9FUNG</name>
<reference evidence="3 4" key="1">
    <citation type="journal article" date="2018" name="New Phytol.">
        <title>Phylogenomics of Endogonaceae and evolution of mycorrhizas within Mucoromycota.</title>
        <authorList>
            <person name="Chang Y."/>
            <person name="Desiro A."/>
            <person name="Na H."/>
            <person name="Sandor L."/>
            <person name="Lipzen A."/>
            <person name="Clum A."/>
            <person name="Barry K."/>
            <person name="Grigoriev I.V."/>
            <person name="Martin F.M."/>
            <person name="Stajich J.E."/>
            <person name="Smith M.E."/>
            <person name="Bonito G."/>
            <person name="Spatafora J.W."/>
        </authorList>
    </citation>
    <scope>NUCLEOTIDE SEQUENCE [LARGE SCALE GENOMIC DNA]</scope>
    <source>
        <strain evidence="3 4">AD002</strain>
    </source>
</reference>
<dbReference type="Proteomes" id="UP000274822">
    <property type="component" value="Unassembled WGS sequence"/>
</dbReference>
<keyword evidence="2" id="KW-1133">Transmembrane helix</keyword>
<organism evidence="3 4">
    <name type="scientific">Jimgerdemannia flammicorona</name>
    <dbReference type="NCBI Taxonomy" id="994334"/>
    <lineage>
        <taxon>Eukaryota</taxon>
        <taxon>Fungi</taxon>
        <taxon>Fungi incertae sedis</taxon>
        <taxon>Mucoromycota</taxon>
        <taxon>Mucoromycotina</taxon>
        <taxon>Endogonomycetes</taxon>
        <taxon>Endogonales</taxon>
        <taxon>Endogonaceae</taxon>
        <taxon>Jimgerdemannia</taxon>
    </lineage>
</organism>
<dbReference type="SUPFAM" id="SSF50998">
    <property type="entry name" value="Quinoprotein alcohol dehydrogenase-like"/>
    <property type="match status" value="1"/>
</dbReference>
<evidence type="ECO:0000256" key="1">
    <source>
        <dbReference type="ARBA" id="ARBA00022737"/>
    </source>
</evidence>
<dbReference type="InterPro" id="IPR043136">
    <property type="entry name" value="B30.2/SPRY_sf"/>
</dbReference>